<dbReference type="GO" id="GO:0004826">
    <property type="term" value="F:phenylalanine-tRNA ligase activity"/>
    <property type="evidence" value="ECO:0007669"/>
    <property type="project" value="InterPro"/>
</dbReference>
<proteinExistence type="predicted"/>
<feature type="domain" description="B3/B4 tRNA-binding" evidence="1">
    <location>
        <begin position="67"/>
        <end position="220"/>
    </location>
</feature>
<evidence type="ECO:0000313" key="2">
    <source>
        <dbReference type="EMBL" id="RZM15786.1"/>
    </source>
</evidence>
<keyword evidence="2" id="KW-0030">Aminoacyl-tRNA synthetase</keyword>
<organism evidence="2 3">
    <name type="scientific">Lactobacillus delbrueckii</name>
    <dbReference type="NCBI Taxonomy" id="1584"/>
    <lineage>
        <taxon>Bacteria</taxon>
        <taxon>Bacillati</taxon>
        <taxon>Bacillota</taxon>
        <taxon>Bacilli</taxon>
        <taxon>Lactobacillales</taxon>
        <taxon>Lactobacillaceae</taxon>
        <taxon>Lactobacillus</taxon>
    </lineage>
</organism>
<accession>A0A2I1SH94</accession>
<dbReference type="EMBL" id="SETJ01000072">
    <property type="protein sequence ID" value="RZM15786.1"/>
    <property type="molecule type" value="Genomic_DNA"/>
</dbReference>
<name>A0A2I1SH94_9LACO</name>
<dbReference type="SMART" id="SM00873">
    <property type="entry name" value="B3_4"/>
    <property type="match status" value="1"/>
</dbReference>
<dbReference type="Proteomes" id="UP000292818">
    <property type="component" value="Unassembled WGS sequence"/>
</dbReference>
<dbReference type="InterPro" id="IPR005146">
    <property type="entry name" value="B3/B4_tRNA-bd"/>
</dbReference>
<gene>
    <name evidence="2" type="ORF">LDELB18P1_1565</name>
</gene>
<dbReference type="SUPFAM" id="SSF56037">
    <property type="entry name" value="PheT/TilS domain"/>
    <property type="match status" value="1"/>
</dbReference>
<dbReference type="AlphaFoldDB" id="A0A2I1SH94"/>
<dbReference type="Pfam" id="PF03483">
    <property type="entry name" value="B3_4"/>
    <property type="match status" value="1"/>
</dbReference>
<keyword evidence="2" id="KW-0436">Ligase</keyword>
<evidence type="ECO:0000313" key="3">
    <source>
        <dbReference type="Proteomes" id="UP000292818"/>
    </source>
</evidence>
<dbReference type="InterPro" id="IPR020825">
    <property type="entry name" value="Phe-tRNA_synthase-like_B3/B4"/>
</dbReference>
<evidence type="ECO:0000259" key="1">
    <source>
        <dbReference type="SMART" id="SM00873"/>
    </source>
</evidence>
<dbReference type="PANTHER" id="PTHR39209:SF2">
    <property type="entry name" value="CYTOPLASMIC PROTEIN"/>
    <property type="match status" value="1"/>
</dbReference>
<sequence length="239" mass="26512">MLGKVTVDPSFWELFPNAQVNIMLVSGIDNHDTDDNLARRRKLLREGSEKAEDFLGAAAFAKNPVVAEWRQAYQQFKKKKGVRASIEALLKRIDKGEDLHPISPLVDVYNSVSLAHGVPIGIEDQDKLAGTMHLGQVHEGLPFQPVGADKDEPTLEGEVAWYDDQGAVCRCLNWRDAQRTMLDEDSTKGVIVIESVNADQAQRANEAMSDLEELLEEFFGIKPDKSVILTKDAPSVDVD</sequence>
<dbReference type="GO" id="GO:0003723">
    <property type="term" value="F:RNA binding"/>
    <property type="evidence" value="ECO:0007669"/>
    <property type="project" value="InterPro"/>
</dbReference>
<dbReference type="RefSeq" id="WP_013440115.1">
    <property type="nucleotide sequence ID" value="NZ_BNIF01000056.1"/>
</dbReference>
<protein>
    <submittedName>
        <fullName evidence="2">tRNA synthetase subunit beta</fullName>
    </submittedName>
</protein>
<comment type="caution">
    <text evidence="2">The sequence shown here is derived from an EMBL/GenBank/DDBJ whole genome shotgun (WGS) entry which is preliminary data.</text>
</comment>
<dbReference type="PANTHER" id="PTHR39209">
    <property type="match status" value="1"/>
</dbReference>
<dbReference type="Gene3D" id="3.50.40.10">
    <property type="entry name" value="Phenylalanyl-trna Synthetase, Chain B, domain 3"/>
    <property type="match status" value="1"/>
</dbReference>
<reference evidence="2 3" key="1">
    <citation type="submission" date="2019-01" db="EMBL/GenBank/DDBJ databases">
        <title>Colonization of the human gut by bovine bacteria present in Parmesan cheese.</title>
        <authorList>
            <person name="Lugli G.A."/>
            <person name="Milani C."/>
        </authorList>
    </citation>
    <scope>NUCLEOTIDE SEQUENCE [LARGE SCALE GENOMIC DNA]</scope>
    <source>
        <strain evidence="2 3">LDELB18P1</strain>
    </source>
</reference>